<name>A0ABN9KYT1_9NEOB</name>
<evidence type="ECO:0000313" key="10">
    <source>
        <dbReference type="EMBL" id="CAJ0928918.1"/>
    </source>
</evidence>
<keyword evidence="3" id="KW-0963">Cytoplasm</keyword>
<sequence length="208" mass="23239">MPFSTGQAAGSKTPSSASSGCDAQVRGRSDVVSARPLLNVVSARPLLNVSAEDGAAPERGAATTYGQVSVWSILWAIMFLQHFKGQVTKLAVDFDAELRIVRHKKMQLDVQMKMADLRHITLFEELLLLKDFEKREDILQERVSDRIAELDEMREVRGFYAAVRGQRKEVVKLQEKEKGLHAAFQTSLGEGNNLPHFSPKSSRRRSSE</sequence>
<keyword evidence="11" id="KW-1185">Reference proteome</keyword>
<keyword evidence="8" id="KW-0966">Cell projection</keyword>
<feature type="region of interest" description="Disordered" evidence="9">
    <location>
        <begin position="182"/>
        <end position="208"/>
    </location>
</feature>
<evidence type="ECO:0000256" key="7">
    <source>
        <dbReference type="ARBA" id="ARBA00023212"/>
    </source>
</evidence>
<evidence type="ECO:0000256" key="5">
    <source>
        <dbReference type="ARBA" id="ARBA00022737"/>
    </source>
</evidence>
<protein>
    <submittedName>
        <fullName evidence="10">Uncharacterized protein</fullName>
    </submittedName>
</protein>
<keyword evidence="4" id="KW-0853">WD repeat</keyword>
<dbReference type="EMBL" id="CAUEEQ010005467">
    <property type="protein sequence ID" value="CAJ0928918.1"/>
    <property type="molecule type" value="Genomic_DNA"/>
</dbReference>
<evidence type="ECO:0000256" key="6">
    <source>
        <dbReference type="ARBA" id="ARBA00023054"/>
    </source>
</evidence>
<accession>A0ABN9KYT1</accession>
<keyword evidence="6" id="KW-0175">Coiled coil</keyword>
<keyword evidence="5" id="KW-0677">Repeat</keyword>
<evidence type="ECO:0000256" key="8">
    <source>
        <dbReference type="ARBA" id="ARBA00023273"/>
    </source>
</evidence>
<dbReference type="Proteomes" id="UP001176940">
    <property type="component" value="Unassembled WGS sequence"/>
</dbReference>
<gene>
    <name evidence="10" type="ORF">RIMI_LOCUS3596793</name>
</gene>
<keyword evidence="7" id="KW-0206">Cytoskeleton</keyword>
<evidence type="ECO:0000313" key="11">
    <source>
        <dbReference type="Proteomes" id="UP001176940"/>
    </source>
</evidence>
<evidence type="ECO:0000256" key="4">
    <source>
        <dbReference type="ARBA" id="ARBA00022574"/>
    </source>
</evidence>
<reference evidence="10" key="1">
    <citation type="submission" date="2023-07" db="EMBL/GenBank/DDBJ databases">
        <authorList>
            <person name="Stuckert A."/>
        </authorList>
    </citation>
    <scope>NUCLEOTIDE SEQUENCE</scope>
</reference>
<dbReference type="PANTHER" id="PTHR14885">
    <property type="entry name" value="CILIA- AND FLAGELLA-ASSOCIATED PROTEIN 43-RELATED"/>
    <property type="match status" value="1"/>
</dbReference>
<comment type="subcellular location">
    <subcellularLocation>
        <location evidence="1">Cell projection</location>
        <location evidence="1">Cilium</location>
    </subcellularLocation>
    <subcellularLocation>
        <location evidence="2">Cytoplasm</location>
        <location evidence="2">Cytoskeleton</location>
    </subcellularLocation>
</comment>
<feature type="region of interest" description="Disordered" evidence="9">
    <location>
        <begin position="1"/>
        <end position="23"/>
    </location>
</feature>
<evidence type="ECO:0000256" key="1">
    <source>
        <dbReference type="ARBA" id="ARBA00004138"/>
    </source>
</evidence>
<organism evidence="10 11">
    <name type="scientific">Ranitomeya imitator</name>
    <name type="common">mimic poison frog</name>
    <dbReference type="NCBI Taxonomy" id="111125"/>
    <lineage>
        <taxon>Eukaryota</taxon>
        <taxon>Metazoa</taxon>
        <taxon>Chordata</taxon>
        <taxon>Craniata</taxon>
        <taxon>Vertebrata</taxon>
        <taxon>Euteleostomi</taxon>
        <taxon>Amphibia</taxon>
        <taxon>Batrachia</taxon>
        <taxon>Anura</taxon>
        <taxon>Neobatrachia</taxon>
        <taxon>Hyloidea</taxon>
        <taxon>Dendrobatidae</taxon>
        <taxon>Dendrobatinae</taxon>
        <taxon>Ranitomeya</taxon>
    </lineage>
</organism>
<feature type="compositionally biased region" description="Polar residues" evidence="9">
    <location>
        <begin position="1"/>
        <end position="21"/>
    </location>
</feature>
<evidence type="ECO:0000256" key="2">
    <source>
        <dbReference type="ARBA" id="ARBA00004245"/>
    </source>
</evidence>
<evidence type="ECO:0000256" key="3">
    <source>
        <dbReference type="ARBA" id="ARBA00022490"/>
    </source>
</evidence>
<comment type="caution">
    <text evidence="10">The sequence shown here is derived from an EMBL/GenBank/DDBJ whole genome shotgun (WGS) entry which is preliminary data.</text>
</comment>
<dbReference type="PANTHER" id="PTHR14885:SF3">
    <property type="entry name" value="CILIA- AND FLAGELLA-ASSOCIATED PROTEIN 44"/>
    <property type="match status" value="1"/>
</dbReference>
<evidence type="ECO:0000256" key="9">
    <source>
        <dbReference type="SAM" id="MobiDB-lite"/>
    </source>
</evidence>
<proteinExistence type="predicted"/>